<keyword evidence="2" id="KW-1133">Transmembrane helix</keyword>
<dbReference type="Proteomes" id="UP000813444">
    <property type="component" value="Unassembled WGS sequence"/>
</dbReference>
<name>A0A8K0SMT8_9HYPO</name>
<dbReference type="Pfam" id="PF25130">
    <property type="entry name" value="DUF7820"/>
    <property type="match status" value="1"/>
</dbReference>
<feature type="domain" description="DUF7820" evidence="3">
    <location>
        <begin position="412"/>
        <end position="730"/>
    </location>
</feature>
<keyword evidence="5" id="KW-1185">Reference proteome</keyword>
<gene>
    <name evidence="4" type="ORF">B0I35DRAFT_410982</name>
</gene>
<feature type="region of interest" description="Disordered" evidence="1">
    <location>
        <begin position="275"/>
        <end position="298"/>
    </location>
</feature>
<dbReference type="AlphaFoldDB" id="A0A8K0SMT8"/>
<dbReference type="PANTHER" id="PTHR42078:SF1">
    <property type="entry name" value="GLUCAN 1, 4-ALPHA-GLUCOSIDASE"/>
    <property type="match status" value="1"/>
</dbReference>
<dbReference type="InterPro" id="IPR056722">
    <property type="entry name" value="DUF7820"/>
</dbReference>
<evidence type="ECO:0000313" key="5">
    <source>
        <dbReference type="Proteomes" id="UP000813444"/>
    </source>
</evidence>
<protein>
    <recommendedName>
        <fullName evidence="3">DUF7820 domain-containing protein</fullName>
    </recommendedName>
</protein>
<reference evidence="4" key="1">
    <citation type="journal article" date="2021" name="Nat. Commun.">
        <title>Genetic determinants of endophytism in the Arabidopsis root mycobiome.</title>
        <authorList>
            <person name="Mesny F."/>
            <person name="Miyauchi S."/>
            <person name="Thiergart T."/>
            <person name="Pickel B."/>
            <person name="Atanasova L."/>
            <person name="Karlsson M."/>
            <person name="Huettel B."/>
            <person name="Barry K.W."/>
            <person name="Haridas S."/>
            <person name="Chen C."/>
            <person name="Bauer D."/>
            <person name="Andreopoulos W."/>
            <person name="Pangilinan J."/>
            <person name="LaButti K."/>
            <person name="Riley R."/>
            <person name="Lipzen A."/>
            <person name="Clum A."/>
            <person name="Drula E."/>
            <person name="Henrissat B."/>
            <person name="Kohler A."/>
            <person name="Grigoriev I.V."/>
            <person name="Martin F.M."/>
            <person name="Hacquard S."/>
        </authorList>
    </citation>
    <scope>NUCLEOTIDE SEQUENCE</scope>
    <source>
        <strain evidence="4">MPI-CAGE-CH-0235</strain>
    </source>
</reference>
<feature type="compositionally biased region" description="Polar residues" evidence="1">
    <location>
        <begin position="161"/>
        <end position="186"/>
    </location>
</feature>
<keyword evidence="2" id="KW-0472">Membrane</keyword>
<organism evidence="4 5">
    <name type="scientific">Stachybotrys elegans</name>
    <dbReference type="NCBI Taxonomy" id="80388"/>
    <lineage>
        <taxon>Eukaryota</taxon>
        <taxon>Fungi</taxon>
        <taxon>Dikarya</taxon>
        <taxon>Ascomycota</taxon>
        <taxon>Pezizomycotina</taxon>
        <taxon>Sordariomycetes</taxon>
        <taxon>Hypocreomycetidae</taxon>
        <taxon>Hypocreales</taxon>
        <taxon>Stachybotryaceae</taxon>
        <taxon>Stachybotrys</taxon>
    </lineage>
</organism>
<feature type="transmembrane region" description="Helical" evidence="2">
    <location>
        <begin position="376"/>
        <end position="403"/>
    </location>
</feature>
<accession>A0A8K0SMT8</accession>
<dbReference type="EMBL" id="JAGPNK010000010">
    <property type="protein sequence ID" value="KAH7312223.1"/>
    <property type="molecule type" value="Genomic_DNA"/>
</dbReference>
<feature type="compositionally biased region" description="Polar residues" evidence="1">
    <location>
        <begin position="52"/>
        <end position="69"/>
    </location>
</feature>
<feature type="compositionally biased region" description="Low complexity" evidence="1">
    <location>
        <begin position="276"/>
        <end position="297"/>
    </location>
</feature>
<keyword evidence="2" id="KW-0812">Transmembrane</keyword>
<proteinExistence type="predicted"/>
<comment type="caution">
    <text evidence="4">The sequence shown here is derived from an EMBL/GenBank/DDBJ whole genome shotgun (WGS) entry which is preliminary data.</text>
</comment>
<dbReference type="PANTHER" id="PTHR42078">
    <property type="entry name" value="GLUCAN 1, 4-ALPHA-GLUCOSIDASE"/>
    <property type="match status" value="1"/>
</dbReference>
<feature type="region of interest" description="Disordered" evidence="1">
    <location>
        <begin position="1"/>
        <end position="188"/>
    </location>
</feature>
<sequence>MKSPGGDDTAAGQPATARSSANMLDYRDTQANDETYDLDAMDVADGFRPTEHSNPPAVQSDVASTSATMQAIAAHSPSPPPGDDSSKYLPGMVNRPSSLTKAHRPHDSLTLHNDGRHPAGGGPLHGSRSANRASGPPILRIDSPYRGPSGPSHPYGMYLQRTASTATDATQTPISTVETPDSSQSYGPAAGPMHPYALYTQSTTPEDEEQAIQTHIPVGFNGVGSAYRRQIGPDGEESGGLVGPLGHTEELPPYSRYPTEGHSASRPVVATVPSATPSEPLPTTVSPVTPAPVSTSTPAPPAAIAGAGGIGMATRNPEFSSTDEDLSMPYNGPQLDSSSSNMSHHDINMAAKGPDEKTSRRAKWQRRAKKRLFGVVPYWAICLCVCVVACIGIIAGAVMGALLDNETKPKSVWLEPEFLTQLPEGLPNLATGDYALPPLDASQAPRACFDDTTQAQAWSCEVPYRYFTMHVGTITNSTNETSKYQLTLTPLNGTDSEYIWGTQPPTVPTLPLTLVNDTFEPGRGAAWWLKVTYDKTVTVTEDSLSRNTKRDWVYPTGPAIAGFDHTQYRQKNKGAVDGDKPWICTWPDTMLEVFIYPSQNASIPYSSTTVATSPVATDNPWADTSTGPDVLNPYPSVVKFLERRLPAEDGEAAICRQVLVTNNGMDAEPILNRFGNPRQITIREKEDSTTSRRMVKKSVYTPPLNKRDEHSLAARGEVLELTDCGCLWWST</sequence>
<dbReference type="OrthoDB" id="5384459at2759"/>
<evidence type="ECO:0000256" key="2">
    <source>
        <dbReference type="SAM" id="Phobius"/>
    </source>
</evidence>
<feature type="compositionally biased region" description="Basic and acidic residues" evidence="1">
    <location>
        <begin position="105"/>
        <end position="117"/>
    </location>
</feature>
<evidence type="ECO:0000259" key="3">
    <source>
        <dbReference type="Pfam" id="PF25130"/>
    </source>
</evidence>
<evidence type="ECO:0000313" key="4">
    <source>
        <dbReference type="EMBL" id="KAH7312223.1"/>
    </source>
</evidence>
<evidence type="ECO:0000256" key="1">
    <source>
        <dbReference type="SAM" id="MobiDB-lite"/>
    </source>
</evidence>